<evidence type="ECO:0000313" key="1">
    <source>
        <dbReference type="EMBL" id="QKM59895.1"/>
    </source>
</evidence>
<evidence type="ECO:0008006" key="3">
    <source>
        <dbReference type="Google" id="ProtNLM"/>
    </source>
</evidence>
<dbReference type="KEGG" id="pard:DN92_01930"/>
<proteinExistence type="predicted"/>
<name>A0A6M9PLR8_9BURK</name>
<accession>A0A6M9PLR8</accession>
<organism evidence="1 2">
    <name type="scientific">Polynucleobacter arcticus</name>
    <dbReference type="NCBI Taxonomy" id="1743165"/>
    <lineage>
        <taxon>Bacteria</taxon>
        <taxon>Pseudomonadati</taxon>
        <taxon>Pseudomonadota</taxon>
        <taxon>Betaproteobacteria</taxon>
        <taxon>Burkholderiales</taxon>
        <taxon>Burkholderiaceae</taxon>
        <taxon>Polynucleobacter</taxon>
    </lineage>
</organism>
<keyword evidence="2" id="KW-1185">Reference proteome</keyword>
<protein>
    <recommendedName>
        <fullName evidence="3">L,D-transpeptidase</fullName>
    </recommendedName>
</protein>
<dbReference type="EMBL" id="CP028940">
    <property type="protein sequence ID" value="QKM59895.1"/>
    <property type="molecule type" value="Genomic_DNA"/>
</dbReference>
<evidence type="ECO:0000313" key="2">
    <source>
        <dbReference type="Proteomes" id="UP000501090"/>
    </source>
</evidence>
<dbReference type="AlphaFoldDB" id="A0A6M9PLR8"/>
<reference evidence="1 2" key="1">
    <citation type="submission" date="2018-04" db="EMBL/GenBank/DDBJ databases">
        <title>Polynucleobacter sp. UK-Long2-W17 genome.</title>
        <authorList>
            <person name="Hahn M.W."/>
        </authorList>
    </citation>
    <scope>NUCLEOTIDE SEQUENCE [LARGE SCALE GENOMIC DNA]</scope>
    <source>
        <strain evidence="1 2">UK-Long2-W17</strain>
    </source>
</reference>
<dbReference type="Proteomes" id="UP000501090">
    <property type="component" value="Chromosome"/>
</dbReference>
<gene>
    <name evidence="1" type="ORF">DN92_01930</name>
</gene>
<sequence>MALASITSAAHYLDNHIDLSRDARNLAAWVIDSANNQDLPFIIIDKKEAKVFIFRPNGTFLASSPALIGRKIGDDITPGVGQKRLAEISIEERTTPAGRYLAGLGTSIDKSELVWIDYESGVSIHPVTTSNPSERRLERLASSRISDRRITYGCVNVSNRFYKEAIHPTFENSSAIVYILPEVHSIKTVFGAEADSFSHHE</sequence>